<evidence type="ECO:0000259" key="3">
    <source>
        <dbReference type="PROSITE" id="PS50089"/>
    </source>
</evidence>
<feature type="region of interest" description="Disordered" evidence="2">
    <location>
        <begin position="1"/>
        <end position="47"/>
    </location>
</feature>
<dbReference type="SMART" id="SM00184">
    <property type="entry name" value="RING"/>
    <property type="match status" value="1"/>
</dbReference>
<evidence type="ECO:0000256" key="1">
    <source>
        <dbReference type="PROSITE-ProRule" id="PRU00175"/>
    </source>
</evidence>
<organism evidence="4 5">
    <name type="scientific">Mycena alexandri</name>
    <dbReference type="NCBI Taxonomy" id="1745969"/>
    <lineage>
        <taxon>Eukaryota</taxon>
        <taxon>Fungi</taxon>
        <taxon>Dikarya</taxon>
        <taxon>Basidiomycota</taxon>
        <taxon>Agaricomycotina</taxon>
        <taxon>Agaricomycetes</taxon>
        <taxon>Agaricomycetidae</taxon>
        <taxon>Agaricales</taxon>
        <taxon>Marasmiineae</taxon>
        <taxon>Mycenaceae</taxon>
        <taxon>Mycena</taxon>
    </lineage>
</organism>
<feature type="compositionally biased region" description="Basic and acidic residues" evidence="2">
    <location>
        <begin position="37"/>
        <end position="47"/>
    </location>
</feature>
<gene>
    <name evidence="4" type="ORF">C8F04DRAFT_1270162</name>
</gene>
<dbReference type="GO" id="GO:0008270">
    <property type="term" value="F:zinc ion binding"/>
    <property type="evidence" value="ECO:0007669"/>
    <property type="project" value="UniProtKB-KW"/>
</dbReference>
<dbReference type="InterPro" id="IPR001841">
    <property type="entry name" value="Znf_RING"/>
</dbReference>
<protein>
    <recommendedName>
        <fullName evidence="3">RING-type domain-containing protein</fullName>
    </recommendedName>
</protein>
<evidence type="ECO:0000256" key="2">
    <source>
        <dbReference type="SAM" id="MobiDB-lite"/>
    </source>
</evidence>
<dbReference type="AlphaFoldDB" id="A0AAD6SCS1"/>
<keyword evidence="5" id="KW-1185">Reference proteome</keyword>
<reference evidence="4" key="1">
    <citation type="submission" date="2023-03" db="EMBL/GenBank/DDBJ databases">
        <title>Massive genome expansion in bonnet fungi (Mycena s.s.) driven by repeated elements and novel gene families across ecological guilds.</title>
        <authorList>
            <consortium name="Lawrence Berkeley National Laboratory"/>
            <person name="Harder C.B."/>
            <person name="Miyauchi S."/>
            <person name="Viragh M."/>
            <person name="Kuo A."/>
            <person name="Thoen E."/>
            <person name="Andreopoulos B."/>
            <person name="Lu D."/>
            <person name="Skrede I."/>
            <person name="Drula E."/>
            <person name="Henrissat B."/>
            <person name="Morin E."/>
            <person name="Kohler A."/>
            <person name="Barry K."/>
            <person name="LaButti K."/>
            <person name="Morin E."/>
            <person name="Salamov A."/>
            <person name="Lipzen A."/>
            <person name="Mereny Z."/>
            <person name="Hegedus B."/>
            <person name="Baldrian P."/>
            <person name="Stursova M."/>
            <person name="Weitz H."/>
            <person name="Taylor A."/>
            <person name="Grigoriev I.V."/>
            <person name="Nagy L.G."/>
            <person name="Martin F."/>
            <person name="Kauserud H."/>
        </authorList>
    </citation>
    <scope>NUCLEOTIDE SEQUENCE</scope>
    <source>
        <strain evidence="4">CBHHK200</strain>
    </source>
</reference>
<dbReference type="SUPFAM" id="SSF57850">
    <property type="entry name" value="RING/U-box"/>
    <property type="match status" value="1"/>
</dbReference>
<evidence type="ECO:0000313" key="5">
    <source>
        <dbReference type="Proteomes" id="UP001218188"/>
    </source>
</evidence>
<keyword evidence="1" id="KW-0862">Zinc</keyword>
<dbReference type="EMBL" id="JARJCM010000167">
    <property type="protein sequence ID" value="KAJ7024618.1"/>
    <property type="molecule type" value="Genomic_DNA"/>
</dbReference>
<dbReference type="InterPro" id="IPR013083">
    <property type="entry name" value="Znf_RING/FYVE/PHD"/>
</dbReference>
<dbReference type="Proteomes" id="UP001218188">
    <property type="component" value="Unassembled WGS sequence"/>
</dbReference>
<accession>A0AAD6SCS1</accession>
<dbReference type="Pfam" id="PF13923">
    <property type="entry name" value="zf-C3HC4_2"/>
    <property type="match status" value="1"/>
</dbReference>
<proteinExistence type="predicted"/>
<evidence type="ECO:0000313" key="4">
    <source>
        <dbReference type="EMBL" id="KAJ7024618.1"/>
    </source>
</evidence>
<keyword evidence="1" id="KW-0479">Metal-binding</keyword>
<comment type="caution">
    <text evidence="4">The sequence shown here is derived from an EMBL/GenBank/DDBJ whole genome shotgun (WGS) entry which is preliminary data.</text>
</comment>
<sequence>MAEPSQKAPVRASAGRSPAQCERIRRAIGNSSASASTRREIERERQRRGFRVVRDTPLTEADLYLDSARPPTLTTDRKHQTCSICLRVKSHPVAYLCGHSHCYVCIRLRLEENWTCPVSSCRQLIRRAPHRHHPEEEGIELDFSDWHQHNHSRVSYDWHGLTFPSPDVYV</sequence>
<dbReference type="PROSITE" id="PS50089">
    <property type="entry name" value="ZF_RING_2"/>
    <property type="match status" value="1"/>
</dbReference>
<feature type="domain" description="RING-type" evidence="3">
    <location>
        <begin position="82"/>
        <end position="118"/>
    </location>
</feature>
<name>A0AAD6SCS1_9AGAR</name>
<keyword evidence="1" id="KW-0863">Zinc-finger</keyword>
<dbReference type="Gene3D" id="3.30.40.10">
    <property type="entry name" value="Zinc/RING finger domain, C3HC4 (zinc finger)"/>
    <property type="match status" value="1"/>
</dbReference>